<dbReference type="OrthoDB" id="1600564at2759"/>
<accession>A0A5J5NFL5</accession>
<dbReference type="Proteomes" id="UP000327439">
    <property type="component" value="Chromosome D13"/>
</dbReference>
<dbReference type="PANTHER" id="PTHR22835">
    <property type="entry name" value="ZINC FINGER FYVE DOMAIN CONTAINING PROTEIN"/>
    <property type="match status" value="1"/>
</dbReference>
<dbReference type="EMBL" id="CM018227">
    <property type="protein sequence ID" value="KAB1993119.1"/>
    <property type="molecule type" value="Genomic_DNA"/>
</dbReference>
<proteinExistence type="inferred from homology"/>
<evidence type="ECO:0008006" key="4">
    <source>
        <dbReference type="Google" id="ProtNLM"/>
    </source>
</evidence>
<dbReference type="AlphaFoldDB" id="A0A5J5NFL5"/>
<dbReference type="PANTHER" id="PTHR22835:SF515">
    <property type="entry name" value="ACETYLAJMALAN ESTERASE-LIKE"/>
    <property type="match status" value="1"/>
</dbReference>
<comment type="similarity">
    <text evidence="1">Belongs to the 'GDSL' lipolytic enzyme family.</text>
</comment>
<organism evidence="2 3">
    <name type="scientific">Gossypium barbadense</name>
    <name type="common">Sea Island cotton</name>
    <name type="synonym">Hibiscus barbadensis</name>
    <dbReference type="NCBI Taxonomy" id="3634"/>
    <lineage>
        <taxon>Eukaryota</taxon>
        <taxon>Viridiplantae</taxon>
        <taxon>Streptophyta</taxon>
        <taxon>Embryophyta</taxon>
        <taxon>Tracheophyta</taxon>
        <taxon>Spermatophyta</taxon>
        <taxon>Magnoliopsida</taxon>
        <taxon>eudicotyledons</taxon>
        <taxon>Gunneridae</taxon>
        <taxon>Pentapetalae</taxon>
        <taxon>rosids</taxon>
        <taxon>malvids</taxon>
        <taxon>Malvales</taxon>
        <taxon>Malvaceae</taxon>
        <taxon>Malvoideae</taxon>
        <taxon>Gossypium</taxon>
    </lineage>
</organism>
<sequence length="173" mass="19427">MIFFCLRVGIRKGRSQAFFSIYHNHLLQQAIADQLKEKHPDVIVVYGDYYNAFLWLLSKADLLGKSDLFASISLCDRTVNGSSHVLSFRKISSGFDPTSLQKACCGIGEDYNSGLSSWCGDPKVPVCENPNEQLSWDGAHLTQRAYEVMATWLVRGIYPKLQCEYIVSYSSAV</sequence>
<protein>
    <recommendedName>
        <fullName evidence="4">SGNH domain-containing protein</fullName>
    </recommendedName>
</protein>
<evidence type="ECO:0000256" key="1">
    <source>
        <dbReference type="ARBA" id="ARBA00008668"/>
    </source>
</evidence>
<keyword evidence="3" id="KW-1185">Reference proteome</keyword>
<evidence type="ECO:0000313" key="3">
    <source>
        <dbReference type="Proteomes" id="UP000327439"/>
    </source>
</evidence>
<gene>
    <name evidence="2" type="ORF">ES319_D13G006500v1</name>
</gene>
<dbReference type="InterPro" id="IPR036514">
    <property type="entry name" value="SGNH_hydro_sf"/>
</dbReference>
<dbReference type="Gene3D" id="3.40.50.1110">
    <property type="entry name" value="SGNH hydrolase"/>
    <property type="match status" value="1"/>
</dbReference>
<reference evidence="3" key="1">
    <citation type="journal article" date="2020" name="Nat. Genet.">
        <title>Genomic diversifications of five Gossypium allopolyploid species and their impact on cotton improvement.</title>
        <authorList>
            <person name="Chen Z.J."/>
            <person name="Sreedasyam A."/>
            <person name="Ando A."/>
            <person name="Song Q."/>
            <person name="De Santiago L.M."/>
            <person name="Hulse-Kemp A.M."/>
            <person name="Ding M."/>
            <person name="Ye W."/>
            <person name="Kirkbride R.C."/>
            <person name="Jenkins J."/>
            <person name="Plott C."/>
            <person name="Lovell J."/>
            <person name="Lin Y.M."/>
            <person name="Vaughn R."/>
            <person name="Liu B."/>
            <person name="Simpson S."/>
            <person name="Scheffler B.E."/>
            <person name="Wen L."/>
            <person name="Saski C.A."/>
            <person name="Grover C.E."/>
            <person name="Hu G."/>
            <person name="Conover J.L."/>
            <person name="Carlson J.W."/>
            <person name="Shu S."/>
            <person name="Boston L.B."/>
            <person name="Williams M."/>
            <person name="Peterson D.G."/>
            <person name="McGee K."/>
            <person name="Jones D.C."/>
            <person name="Wendel J.F."/>
            <person name="Stelly D.M."/>
            <person name="Grimwood J."/>
            <person name="Schmutz J."/>
        </authorList>
    </citation>
    <scope>NUCLEOTIDE SEQUENCE [LARGE SCALE GENOMIC DNA]</scope>
    <source>
        <strain evidence="3">cv. 3-79</strain>
    </source>
</reference>
<name>A0A5J5NFL5_GOSBA</name>
<evidence type="ECO:0000313" key="2">
    <source>
        <dbReference type="EMBL" id="KAB1993119.1"/>
    </source>
</evidence>